<evidence type="ECO:0000313" key="8">
    <source>
        <dbReference type="EMBL" id="KAK4472665.1"/>
    </source>
</evidence>
<evidence type="ECO:0000256" key="1">
    <source>
        <dbReference type="ARBA" id="ARBA00002404"/>
    </source>
</evidence>
<dbReference type="PANTHER" id="PTHR31078">
    <property type="entry name" value="CILIA- AND FLAGELLA-ASSOCIATED PROTEIN 300"/>
    <property type="match status" value="1"/>
</dbReference>
<evidence type="ECO:0000256" key="3">
    <source>
        <dbReference type="ARBA" id="ARBA00009205"/>
    </source>
</evidence>
<keyword evidence="9" id="KW-1185">Reference proteome</keyword>
<organism evidence="8 9">
    <name type="scientific">Schistosoma mekongi</name>
    <name type="common">Parasitic worm</name>
    <dbReference type="NCBI Taxonomy" id="38744"/>
    <lineage>
        <taxon>Eukaryota</taxon>
        <taxon>Metazoa</taxon>
        <taxon>Spiralia</taxon>
        <taxon>Lophotrochozoa</taxon>
        <taxon>Platyhelminthes</taxon>
        <taxon>Trematoda</taxon>
        <taxon>Digenea</taxon>
        <taxon>Strigeidida</taxon>
        <taxon>Schistosomatoidea</taxon>
        <taxon>Schistosomatidae</taxon>
        <taxon>Schistosoma</taxon>
    </lineage>
</organism>
<accession>A0AAE1ZF33</accession>
<comment type="caution">
    <text evidence="8">The sequence shown here is derived from an EMBL/GenBank/DDBJ whole genome shotgun (WGS) entry which is preliminary data.</text>
</comment>
<evidence type="ECO:0000256" key="6">
    <source>
        <dbReference type="ARBA" id="ARBA00023212"/>
    </source>
</evidence>
<keyword evidence="5" id="KW-0963">Cytoplasm</keyword>
<comment type="subcellular location">
    <subcellularLocation>
        <location evidence="2">Cytoplasm</location>
        <location evidence="2">Cytoskeleton</location>
        <location evidence="2">Cilium axoneme</location>
    </subcellularLocation>
</comment>
<gene>
    <name evidence="8" type="ORF">MN116_003896</name>
</gene>
<evidence type="ECO:0000256" key="4">
    <source>
        <dbReference type="ARBA" id="ARBA00022174"/>
    </source>
</evidence>
<sequence>MEETREAFLLIPGREYPFLSDAQVNEYFIKWSLKGRLKVVTFTFDHMFVPYKAEPFFSKFFNSSSIQNVFNIPHMKTIVNVKDVRCTLTDMNIFHKLSCVTNECGRIKKRLDDVFETILISDKLRECLLIEDSDCYLTFTEKEREEFLFRLFKHICIGGEICQQEDDIKPYIDITRKIYHDLICAHKNPDSRLIEILSHVYEVQVYDDQNNMVFPSNEEHINTFAYAIVDLFKRNVIIFYHIFGCGEFF</sequence>
<dbReference type="AlphaFoldDB" id="A0AAE1ZF33"/>
<comment type="similarity">
    <text evidence="3">Belongs to the CFAP300 family.</text>
</comment>
<dbReference type="GO" id="GO:0005930">
    <property type="term" value="C:axoneme"/>
    <property type="evidence" value="ECO:0007669"/>
    <property type="project" value="UniProtKB-SubCell"/>
</dbReference>
<comment type="function">
    <text evidence="1">Cilium- and flagellum-specific protein that plays a role in axonemal structure organization and motility. May play a role in outer and inner dynein arm assembly.</text>
</comment>
<reference evidence="8" key="1">
    <citation type="submission" date="2022-04" db="EMBL/GenBank/DDBJ databases">
        <authorList>
            <person name="Xu L."/>
            <person name="Lv Z."/>
        </authorList>
    </citation>
    <scope>NUCLEOTIDE SEQUENCE</scope>
    <source>
        <strain evidence="8">LV_2022a</strain>
    </source>
</reference>
<dbReference type="EMBL" id="JALJAT010000002">
    <property type="protein sequence ID" value="KAK4472665.1"/>
    <property type="molecule type" value="Genomic_DNA"/>
</dbReference>
<dbReference type="InterPro" id="IPR029416">
    <property type="entry name" value="CFAP300"/>
</dbReference>
<reference evidence="8" key="2">
    <citation type="journal article" date="2023" name="Infect Dis Poverty">
        <title>Chromosome-scale genome of the human blood fluke Schistosoma mekongi and its implications for public health.</title>
        <authorList>
            <person name="Zhou M."/>
            <person name="Xu L."/>
            <person name="Xu D."/>
            <person name="Chen W."/>
            <person name="Khan J."/>
            <person name="Hu Y."/>
            <person name="Huang H."/>
            <person name="Wei H."/>
            <person name="Zhang Y."/>
            <person name="Chusongsang P."/>
            <person name="Tanasarnprasert K."/>
            <person name="Hu X."/>
            <person name="Limpanont Y."/>
            <person name="Lv Z."/>
        </authorList>
    </citation>
    <scope>NUCLEOTIDE SEQUENCE</scope>
    <source>
        <strain evidence="8">LV_2022a</strain>
    </source>
</reference>
<evidence type="ECO:0000256" key="7">
    <source>
        <dbReference type="ARBA" id="ARBA00023273"/>
    </source>
</evidence>
<keyword evidence="6" id="KW-0206">Cytoskeleton</keyword>
<name>A0AAE1ZF33_SCHME</name>
<dbReference type="Pfam" id="PF14926">
    <property type="entry name" value="CFAP300"/>
    <property type="match status" value="1"/>
</dbReference>
<dbReference type="PANTHER" id="PTHR31078:SF1">
    <property type="entry name" value="CILIA- AND FLAGELLA-ASSOCIATED PROTEIN 300"/>
    <property type="match status" value="1"/>
</dbReference>
<dbReference type="Proteomes" id="UP001292079">
    <property type="component" value="Unassembled WGS sequence"/>
</dbReference>
<evidence type="ECO:0000256" key="5">
    <source>
        <dbReference type="ARBA" id="ARBA00022490"/>
    </source>
</evidence>
<evidence type="ECO:0000256" key="2">
    <source>
        <dbReference type="ARBA" id="ARBA00004430"/>
    </source>
</evidence>
<protein>
    <recommendedName>
        <fullName evidence="4">Cilia- and flagella-associated protein 300</fullName>
    </recommendedName>
</protein>
<proteinExistence type="inferred from homology"/>
<evidence type="ECO:0000313" key="9">
    <source>
        <dbReference type="Proteomes" id="UP001292079"/>
    </source>
</evidence>
<keyword evidence="7" id="KW-0966">Cell projection</keyword>